<keyword evidence="2" id="KW-1185">Reference proteome</keyword>
<protein>
    <submittedName>
        <fullName evidence="1">ATP-binding protein</fullName>
    </submittedName>
</protein>
<dbReference type="PANTHER" id="PTHR43883">
    <property type="entry name" value="SLR0207 PROTEIN"/>
    <property type="match status" value="1"/>
</dbReference>
<proteinExistence type="predicted"/>
<dbReference type="EMBL" id="JAVTTP010000001">
    <property type="protein sequence ID" value="MDT7830058.1"/>
    <property type="molecule type" value="Genomic_DNA"/>
</dbReference>
<dbReference type="InterPro" id="IPR052732">
    <property type="entry name" value="Cell-binding_unc_protein"/>
</dbReference>
<dbReference type="SUPFAM" id="SSF52540">
    <property type="entry name" value="P-loop containing nucleoside triphosphate hydrolases"/>
    <property type="match status" value="1"/>
</dbReference>
<dbReference type="GO" id="GO:0005524">
    <property type="term" value="F:ATP binding"/>
    <property type="evidence" value="ECO:0007669"/>
    <property type="project" value="UniProtKB-KW"/>
</dbReference>
<dbReference type="Proteomes" id="UP001250656">
    <property type="component" value="Unassembled WGS sequence"/>
</dbReference>
<comment type="caution">
    <text evidence="1">The sequence shown here is derived from an EMBL/GenBank/DDBJ whole genome shotgun (WGS) entry which is preliminary data.</text>
</comment>
<keyword evidence="1" id="KW-0547">Nucleotide-binding</keyword>
<accession>A0ABU3L917</accession>
<dbReference type="PANTHER" id="PTHR43883:SF1">
    <property type="entry name" value="GLUCONOKINASE"/>
    <property type="match status" value="1"/>
</dbReference>
<sequence>MNVLVLGLPGSGKSYFAERLAKRLDAEYVSSDRLRKQLFPEPTYSDLEKANVYYAMLKKMQETNAQERNLVLDATFHKKSTRQLFTKTARGKTHFIEVCADEAIIKDRLKKSRPDSDADYQIHQLIKQQWEALEAPHLTLKSTNENIEALLQRALEYLKNDQESNR</sequence>
<reference evidence="1 2" key="1">
    <citation type="submission" date="2023-09" db="EMBL/GenBank/DDBJ databases">
        <title>Novel taxa isolated from Blanes Bay.</title>
        <authorList>
            <person name="Rey-Velasco X."/>
            <person name="Lucena T."/>
        </authorList>
    </citation>
    <scope>NUCLEOTIDE SEQUENCE [LARGE SCALE GENOMIC DNA]</scope>
    <source>
        <strain evidence="1 2">S334</strain>
    </source>
</reference>
<evidence type="ECO:0000313" key="2">
    <source>
        <dbReference type="Proteomes" id="UP001250656"/>
    </source>
</evidence>
<dbReference type="RefSeq" id="WP_314016313.1">
    <property type="nucleotide sequence ID" value="NZ_JAVTTP010000001.1"/>
</dbReference>
<name>A0ABU3L917_9FLAO</name>
<dbReference type="InterPro" id="IPR027417">
    <property type="entry name" value="P-loop_NTPase"/>
</dbReference>
<gene>
    <name evidence="1" type="ORF">RQM65_15425</name>
</gene>
<evidence type="ECO:0000313" key="1">
    <source>
        <dbReference type="EMBL" id="MDT7830058.1"/>
    </source>
</evidence>
<dbReference type="Pfam" id="PF13671">
    <property type="entry name" value="AAA_33"/>
    <property type="match status" value="1"/>
</dbReference>
<keyword evidence="1" id="KW-0067">ATP-binding</keyword>
<organism evidence="1 2">
    <name type="scientific">Pricia mediterranea</name>
    <dbReference type="NCBI Taxonomy" id="3076079"/>
    <lineage>
        <taxon>Bacteria</taxon>
        <taxon>Pseudomonadati</taxon>
        <taxon>Bacteroidota</taxon>
        <taxon>Flavobacteriia</taxon>
        <taxon>Flavobacteriales</taxon>
        <taxon>Flavobacteriaceae</taxon>
        <taxon>Pricia</taxon>
    </lineage>
</organism>
<dbReference type="Gene3D" id="3.40.50.300">
    <property type="entry name" value="P-loop containing nucleotide triphosphate hydrolases"/>
    <property type="match status" value="1"/>
</dbReference>